<dbReference type="SUPFAM" id="SSF53807">
    <property type="entry name" value="Helical backbone' metal receptor"/>
    <property type="match status" value="1"/>
</dbReference>
<gene>
    <name evidence="4" type="ORF">JZ786_22135</name>
</gene>
<dbReference type="KEGG" id="afx:JZ786_22135"/>
<dbReference type="PANTHER" id="PTHR30535:SF34">
    <property type="entry name" value="MOLYBDATE-BINDING PROTEIN MOLA"/>
    <property type="match status" value="1"/>
</dbReference>
<dbReference type="EMBL" id="CP071182">
    <property type="protein sequence ID" value="QSO47075.1"/>
    <property type="molecule type" value="Genomic_DNA"/>
</dbReference>
<dbReference type="Proteomes" id="UP000663505">
    <property type="component" value="Chromosome"/>
</dbReference>
<dbReference type="GO" id="GO:0071281">
    <property type="term" value="P:cellular response to iron ion"/>
    <property type="evidence" value="ECO:0007669"/>
    <property type="project" value="TreeGrafter"/>
</dbReference>
<dbReference type="Pfam" id="PF01497">
    <property type="entry name" value="Peripla_BP_2"/>
    <property type="match status" value="1"/>
</dbReference>
<comment type="similarity">
    <text evidence="1">Belongs to the bacterial solute-binding protein 8 family.</text>
</comment>
<dbReference type="PROSITE" id="PS50983">
    <property type="entry name" value="FE_B12_PBP"/>
    <property type="match status" value="1"/>
</dbReference>
<accession>A0A9X7Z793</accession>
<proteinExistence type="inferred from homology"/>
<dbReference type="Gene3D" id="3.40.50.1980">
    <property type="entry name" value="Nitrogenase molybdenum iron protein domain"/>
    <property type="match status" value="2"/>
</dbReference>
<evidence type="ECO:0000259" key="3">
    <source>
        <dbReference type="PROSITE" id="PS50983"/>
    </source>
</evidence>
<dbReference type="InterPro" id="IPR050902">
    <property type="entry name" value="ABC_Transporter_SBP"/>
</dbReference>
<sequence length="339" mass="37973">MRNTREETNAPEAAKAQEESNAPETTNAPKKTAAPLLQMTEPAEGNGWRDKSRDYRIVSLCPSNTELACALGLSRHLVAVDNYSDYPSDVVRDLPRLGPDLHIDVEAVAKLSPHLVISSLSVPGMENVVNAVAAAGLPQVVLSPHSFEDIYTDLQTLAERVPEDVLPTHVANQVIDALRQRVDAVADWTSTHVTPENRVKLYWEWWPNPVFSPGQRNWLTELSELAGARNIFSDLQHDSVQDDGTLVAKRDPDWFLAVWTGIPQHKVPVSKIINRPEPWQRTTAFRKRNMLILSEGLFCRPSHRLVDGLEQLVGLLYPQAIADLGLREPEEYALVRRVR</sequence>
<dbReference type="InterPro" id="IPR002491">
    <property type="entry name" value="ABC_transptr_periplasmic_BD"/>
</dbReference>
<evidence type="ECO:0000256" key="2">
    <source>
        <dbReference type="SAM" id="MobiDB-lite"/>
    </source>
</evidence>
<protein>
    <submittedName>
        <fullName evidence="4">ABC transporter substrate-binding protein</fullName>
    </submittedName>
</protein>
<feature type="domain" description="Fe/B12 periplasmic-binding" evidence="3">
    <location>
        <begin position="56"/>
        <end position="320"/>
    </location>
</feature>
<feature type="region of interest" description="Disordered" evidence="2">
    <location>
        <begin position="1"/>
        <end position="48"/>
    </location>
</feature>
<evidence type="ECO:0000313" key="4">
    <source>
        <dbReference type="EMBL" id="QSO47075.1"/>
    </source>
</evidence>
<name>A0A9X7Z793_9BACL</name>
<evidence type="ECO:0000313" key="5">
    <source>
        <dbReference type="Proteomes" id="UP000663505"/>
    </source>
</evidence>
<reference evidence="4 5" key="1">
    <citation type="submission" date="2021-02" db="EMBL/GenBank/DDBJ databases">
        <title>Alicyclobacillus curvatus sp. nov. and Alicyclobacillus mengziensis sp. nov., two acidophilic bacteria isolated from acid mine drainage.</title>
        <authorList>
            <person name="Huang Y."/>
        </authorList>
    </citation>
    <scope>NUCLEOTIDE SEQUENCE [LARGE SCALE GENOMIC DNA]</scope>
    <source>
        <strain evidence="4 5">S30H14</strain>
    </source>
</reference>
<dbReference type="PANTHER" id="PTHR30535">
    <property type="entry name" value="VITAMIN B12-BINDING PROTEIN"/>
    <property type="match status" value="1"/>
</dbReference>
<dbReference type="RefSeq" id="WP_206656439.1">
    <property type="nucleotide sequence ID" value="NZ_CP071182.1"/>
</dbReference>
<keyword evidence="5" id="KW-1185">Reference proteome</keyword>
<feature type="compositionally biased region" description="Polar residues" evidence="2">
    <location>
        <begin position="19"/>
        <end position="29"/>
    </location>
</feature>
<dbReference type="AlphaFoldDB" id="A0A9X7Z793"/>
<organism evidence="4 5">
    <name type="scientific">Alicyclobacillus mengziensis</name>
    <dbReference type="NCBI Taxonomy" id="2931921"/>
    <lineage>
        <taxon>Bacteria</taxon>
        <taxon>Bacillati</taxon>
        <taxon>Bacillota</taxon>
        <taxon>Bacilli</taxon>
        <taxon>Bacillales</taxon>
        <taxon>Alicyclobacillaceae</taxon>
        <taxon>Alicyclobacillus</taxon>
    </lineage>
</organism>
<evidence type="ECO:0000256" key="1">
    <source>
        <dbReference type="ARBA" id="ARBA00008814"/>
    </source>
</evidence>